<dbReference type="STRING" id="75913.A0A0K0FNB9"/>
<protein>
    <submittedName>
        <fullName evidence="2">Tudor domain-containing protein</fullName>
    </submittedName>
</protein>
<dbReference type="InterPro" id="IPR035437">
    <property type="entry name" value="SNase_OB-fold_sf"/>
</dbReference>
<reference evidence="2" key="2">
    <citation type="submission" date="2015-08" db="UniProtKB">
        <authorList>
            <consortium name="WormBaseParasite"/>
        </authorList>
    </citation>
    <scope>IDENTIFICATION</scope>
</reference>
<dbReference type="WBParaSite" id="SVE_1049900.1">
    <property type="protein sequence ID" value="SVE_1049900.1"/>
    <property type="gene ID" value="SVE_1049900"/>
</dbReference>
<evidence type="ECO:0000313" key="2">
    <source>
        <dbReference type="WBParaSite" id="SVE_1049900.1"/>
    </source>
</evidence>
<proteinExistence type="predicted"/>
<dbReference type="Gene3D" id="2.40.50.90">
    <property type="match status" value="1"/>
</dbReference>
<sequence length="683" mass="80088">MMNDEVLEKFGFRGNCIENFILGNKYTIPYLTIPQHAYFKVVKVISPSLIFIKFLNDVTGNLNESINIEYHKKFNIEEKFYYNMENLNNNVCEGFLYRYCLAPINDKEYGRGRIIKEALQLTDSKTLNSKKFVKIFFIDTAEESWFSIDSLYELPVEKYLTPWQIAPISLYGIIPSTKKNINYWNENICKELSSILKDIIFVEVIKKNCGRVITPVQMIVYSDSNRLVGEDIGVQLFCKFPLEIDYTQYSPSTFVFNSYNKILNNEKKNLFDDNVPFIKMTNNIEEQGNNDSIIFEEKDDIKIIKCDKIKEKKQYYEIKPPVQTTLGVLSFNSFLNCYKNFNKIMDEANKFCSPQIPNWTKSLLQKFNYIGPDNKMYVELLPFEETPYGEEIVKNPLELHGALLRYQPEDVVIREDILYNTLELEYYSERLALQNKLNFYYSQPGNLCPLNQDEVVRDLNKGYCVYGIYFTINDYGILIANRVEILAVDMINDAKNNLDENELLDLENMNNEENFNEEDFDIFKTAKIRFLDYGGIVTVSVKMLSKIHTQFCFLPPFSIQINLIPLTKKIYSIATEENREFILKYYDYFNAAVDLKTPMLAIFDSHQGTLRKKRNENYVAFFENNCEWEYNHVINVSSMQRLFPRGIPIDMTIDSYLNFLENTKEDKVSDVDEEISNNIVSKI</sequence>
<dbReference type="SUPFAM" id="SSF63748">
    <property type="entry name" value="Tudor/PWWP/MBT"/>
    <property type="match status" value="1"/>
</dbReference>
<organism evidence="1 2">
    <name type="scientific">Strongyloides venezuelensis</name>
    <name type="common">Threadworm</name>
    <dbReference type="NCBI Taxonomy" id="75913"/>
    <lineage>
        <taxon>Eukaryota</taxon>
        <taxon>Metazoa</taxon>
        <taxon>Ecdysozoa</taxon>
        <taxon>Nematoda</taxon>
        <taxon>Chromadorea</taxon>
        <taxon>Rhabditida</taxon>
        <taxon>Tylenchina</taxon>
        <taxon>Panagrolaimomorpha</taxon>
        <taxon>Strongyloidoidea</taxon>
        <taxon>Strongyloididae</taxon>
        <taxon>Strongyloides</taxon>
    </lineage>
</organism>
<dbReference type="Proteomes" id="UP000035680">
    <property type="component" value="Unassembled WGS sequence"/>
</dbReference>
<accession>A0A0K0FNB9</accession>
<name>A0A0K0FNB9_STRVS</name>
<keyword evidence="1" id="KW-1185">Reference proteome</keyword>
<dbReference type="Gene3D" id="2.30.30.140">
    <property type="match status" value="1"/>
</dbReference>
<evidence type="ECO:0000313" key="1">
    <source>
        <dbReference type="Proteomes" id="UP000035680"/>
    </source>
</evidence>
<reference evidence="1" key="1">
    <citation type="submission" date="2014-07" db="EMBL/GenBank/DDBJ databases">
        <authorList>
            <person name="Martin A.A"/>
            <person name="De Silva N."/>
        </authorList>
    </citation>
    <scope>NUCLEOTIDE SEQUENCE</scope>
</reference>
<dbReference type="AlphaFoldDB" id="A0A0K0FNB9"/>